<sequence length="352" mass="39494">MSLTKIQFGDKEVETYTIDLNGEKWMVANPFAEALSYSNCKNAITKFVTTKNQKNYEEIKSPHTEATKIVTSLPRNIQAKTKFINRAGVFELINASDMPGAKRFQAWNNNDLLPSLCQEGEYKMVRDAPVDIAHGMNAVHVATNDGADAPWIKDLHELRTAVVDRDRKIDDLTVALKDSNDKIISFASALVECNKGLMVANDRNDILTQALLNANNRTTELANRMADIAQDVIAKPSDPQLLHSLAVCSMGGDQYAFLRPQKRSLKRSLDRLSVDEKDIVYKSDYVPNSMNVLNKVKERLPKEKYKARHNRITLHEDLTREDLLQAIESTVSSRQVAIIVNKATNNSAINHA</sequence>
<organismHost>
    <name type="scientific">Noctuidae</name>
    <name type="common">owlet moths</name>
    <dbReference type="NCBI Taxonomy" id="7100"/>
</organismHost>
<dbReference type="InterPro" id="IPR003497">
    <property type="entry name" value="BRO_N_domain"/>
</dbReference>
<accession>A4KX95</accession>
<organism evidence="3">
    <name type="scientific">Heliothis virescens ascovirus 3e</name>
    <name type="common">HvAV-3e</name>
    <dbReference type="NCBI Taxonomy" id="260797"/>
    <lineage>
        <taxon>Viruses</taxon>
        <taxon>Varidnaviria</taxon>
        <taxon>Bamfordvirae</taxon>
        <taxon>Nucleocytoviricota</taxon>
        <taxon>Megaviricetes</taxon>
        <taxon>Pimascovirales</taxon>
        <taxon>Pimascovirales incertae sedis</taxon>
        <taxon>Ascoviridae</taxon>
        <taxon>Ascovirus</taxon>
        <taxon>Ascovirus hvav3a</taxon>
    </lineage>
</organism>
<dbReference type="Proteomes" id="UP000001324">
    <property type="component" value="Segment"/>
</dbReference>
<feature type="domain" description="Bro-N" evidence="1">
    <location>
        <begin position="1"/>
        <end position="120"/>
    </location>
</feature>
<dbReference type="OrthoDB" id="8240at10239"/>
<reference evidence="2 3" key="1">
    <citation type="journal article" date="2007" name="J. Gen. Virol.">
        <title>Sequence and organization of the Heliothis virescens ascovirus genome.</title>
        <authorList>
            <person name="Asgari S."/>
            <person name="Davis J."/>
            <person name="Wood D."/>
            <person name="Wilson P."/>
            <person name="McGrath A."/>
        </authorList>
    </citation>
    <scope>NUCLEOTIDE SEQUENCE [LARGE SCALE GENOMIC DNA]</scope>
    <source>
        <strain evidence="3">HvAv-3e</strain>
    </source>
</reference>
<keyword evidence="3" id="KW-1185">Reference proteome</keyword>
<proteinExistence type="predicted"/>
<dbReference type="SMART" id="SM01040">
    <property type="entry name" value="Bro-N"/>
    <property type="match status" value="1"/>
</dbReference>
<dbReference type="Pfam" id="PF12299">
    <property type="entry name" value="DUF3627"/>
    <property type="match status" value="1"/>
</dbReference>
<dbReference type="GeneID" id="5076164"/>
<evidence type="ECO:0000313" key="3">
    <source>
        <dbReference type="Proteomes" id="UP000001324"/>
    </source>
</evidence>
<dbReference type="PROSITE" id="PS51750">
    <property type="entry name" value="BRO_N"/>
    <property type="match status" value="1"/>
</dbReference>
<protein>
    <submittedName>
        <fullName evidence="2">Bro2</fullName>
    </submittedName>
</protein>
<evidence type="ECO:0000259" key="1">
    <source>
        <dbReference type="PROSITE" id="PS51750"/>
    </source>
</evidence>
<dbReference type="InterPro" id="IPR022549">
    <property type="entry name" value="DUF3627"/>
</dbReference>
<name>A4KX95_HVAVE</name>
<dbReference type="EMBL" id="EF133465">
    <property type="protein sequence ID" value="ABO37226.1"/>
    <property type="molecule type" value="Genomic_DNA"/>
</dbReference>
<dbReference type="RefSeq" id="YP_001110892.1">
    <property type="nucleotide sequence ID" value="NC_009233.1"/>
</dbReference>
<dbReference type="KEGG" id="vg:5076164"/>
<dbReference type="Pfam" id="PF02498">
    <property type="entry name" value="Bro-N"/>
    <property type="match status" value="1"/>
</dbReference>
<evidence type="ECO:0000313" key="2">
    <source>
        <dbReference type="EMBL" id="ABO37226.1"/>
    </source>
</evidence>